<dbReference type="EC" id="3.6.3.53" evidence="10"/>
<dbReference type="Gene3D" id="3.40.1110.10">
    <property type="entry name" value="Calcium-transporting ATPase, cytoplasmic domain N"/>
    <property type="match status" value="1"/>
</dbReference>
<comment type="caution">
    <text evidence="10">The sequence shown here is derived from an EMBL/GenBank/DDBJ whole genome shotgun (WGS) entry which is preliminary data.</text>
</comment>
<dbReference type="Gene3D" id="3.40.50.1000">
    <property type="entry name" value="HAD superfamily/HAD-like"/>
    <property type="match status" value="1"/>
</dbReference>
<dbReference type="NCBIfam" id="TIGR01494">
    <property type="entry name" value="ATPase_P-type"/>
    <property type="match status" value="1"/>
</dbReference>
<dbReference type="GO" id="GO:0043682">
    <property type="term" value="F:P-type divalent copper transporter activity"/>
    <property type="evidence" value="ECO:0007669"/>
    <property type="project" value="TreeGrafter"/>
</dbReference>
<keyword evidence="3" id="KW-0479">Metal-binding</keyword>
<keyword evidence="4" id="KW-0547">Nucleotide-binding</keyword>
<dbReference type="Gene3D" id="1.20.1110.10">
    <property type="entry name" value="Calcium-transporting ATPase, transmembrane domain"/>
    <property type="match status" value="1"/>
</dbReference>
<dbReference type="GO" id="GO:0005524">
    <property type="term" value="F:ATP binding"/>
    <property type="evidence" value="ECO:0007669"/>
    <property type="project" value="UniProtKB-KW"/>
</dbReference>
<evidence type="ECO:0000256" key="7">
    <source>
        <dbReference type="ARBA" id="ARBA00022989"/>
    </source>
</evidence>
<dbReference type="Pfam" id="PF00702">
    <property type="entry name" value="Hydrolase"/>
    <property type="match status" value="1"/>
</dbReference>
<dbReference type="SFLD" id="SFLDF00027">
    <property type="entry name" value="p-type_atpase"/>
    <property type="match status" value="1"/>
</dbReference>
<dbReference type="SUPFAM" id="SSF56784">
    <property type="entry name" value="HAD-like"/>
    <property type="match status" value="1"/>
</dbReference>
<dbReference type="PANTHER" id="PTHR43520">
    <property type="entry name" value="ATP7, ISOFORM B"/>
    <property type="match status" value="1"/>
</dbReference>
<keyword evidence="7 9" id="KW-1133">Transmembrane helix</keyword>
<keyword evidence="8 9" id="KW-0472">Membrane</keyword>
<feature type="transmembrane region" description="Helical" evidence="9">
    <location>
        <begin position="21"/>
        <end position="41"/>
    </location>
</feature>
<evidence type="ECO:0000256" key="4">
    <source>
        <dbReference type="ARBA" id="ARBA00022741"/>
    </source>
</evidence>
<feature type="transmembrane region" description="Helical" evidence="9">
    <location>
        <begin position="363"/>
        <end position="382"/>
    </location>
</feature>
<accession>A0A1J5QI57</accession>
<evidence type="ECO:0000256" key="2">
    <source>
        <dbReference type="ARBA" id="ARBA00022692"/>
    </source>
</evidence>
<reference evidence="10" key="1">
    <citation type="submission" date="2016-10" db="EMBL/GenBank/DDBJ databases">
        <title>Sequence of Gallionella enrichment culture.</title>
        <authorList>
            <person name="Poehlein A."/>
            <person name="Muehling M."/>
            <person name="Daniel R."/>
        </authorList>
    </citation>
    <scope>NUCLEOTIDE SEQUENCE</scope>
</reference>
<dbReference type="AlphaFoldDB" id="A0A1J5QI57"/>
<comment type="subcellular location">
    <subcellularLocation>
        <location evidence="1">Membrane</location>
        <topology evidence="1">Multi-pass membrane protein</topology>
    </subcellularLocation>
</comment>
<dbReference type="InterPro" id="IPR001757">
    <property type="entry name" value="P_typ_ATPase"/>
</dbReference>
<proteinExistence type="predicted"/>
<dbReference type="GO" id="GO:0016887">
    <property type="term" value="F:ATP hydrolysis activity"/>
    <property type="evidence" value="ECO:0007669"/>
    <property type="project" value="InterPro"/>
</dbReference>
<keyword evidence="5" id="KW-0067">ATP-binding</keyword>
<dbReference type="PRINTS" id="PR00119">
    <property type="entry name" value="CATATPASE"/>
</dbReference>
<dbReference type="GO" id="GO:0016020">
    <property type="term" value="C:membrane"/>
    <property type="evidence" value="ECO:0007669"/>
    <property type="project" value="UniProtKB-SubCell"/>
</dbReference>
<evidence type="ECO:0000256" key="8">
    <source>
        <dbReference type="ARBA" id="ARBA00023136"/>
    </source>
</evidence>
<evidence type="ECO:0000256" key="1">
    <source>
        <dbReference type="ARBA" id="ARBA00004141"/>
    </source>
</evidence>
<dbReference type="InterPro" id="IPR023214">
    <property type="entry name" value="HAD_sf"/>
</dbReference>
<evidence type="ECO:0000256" key="5">
    <source>
        <dbReference type="ARBA" id="ARBA00022840"/>
    </source>
</evidence>
<dbReference type="InterPro" id="IPR023298">
    <property type="entry name" value="ATPase_P-typ_TM_dom_sf"/>
</dbReference>
<dbReference type="InterPro" id="IPR027256">
    <property type="entry name" value="P-typ_ATPase_IB"/>
</dbReference>
<evidence type="ECO:0000313" key="10">
    <source>
        <dbReference type="EMBL" id="OIQ83225.1"/>
    </source>
</evidence>
<dbReference type="PANTHER" id="PTHR43520:SF8">
    <property type="entry name" value="P-TYPE CU(+) TRANSPORTER"/>
    <property type="match status" value="1"/>
</dbReference>
<dbReference type="NCBIfam" id="TIGR01525">
    <property type="entry name" value="ATPase-IB_hvy"/>
    <property type="match status" value="1"/>
</dbReference>
<evidence type="ECO:0000256" key="3">
    <source>
        <dbReference type="ARBA" id="ARBA00022723"/>
    </source>
</evidence>
<keyword evidence="10" id="KW-0378">Hydrolase</keyword>
<gene>
    <name evidence="10" type="primary">silP_7</name>
    <name evidence="10" type="ORF">GALL_349690</name>
</gene>
<dbReference type="SUPFAM" id="SSF81665">
    <property type="entry name" value="Calcium ATPase, transmembrane domain M"/>
    <property type="match status" value="1"/>
</dbReference>
<sequence>MVSEAQRSRAPIQRLADTVSGYFVPGVMLIALLAFAFWMVLGPEPRFAHAMVAAVSVLIIACPCALGLATPISIMVGTGRGAMAGVLIKNAEALEIMEKVDTLVTDKTGTLTEGKPKLTSLLALEGFQENDILQLGASLERASEHPLAAAIIKGAEKRNLVLPEVTNAQSVSGKGITGQVGSREVAIGNQKLFIDLGIALDELQERAEVLRSEGQTVMFVAVDGKPAGLIGVADPIKESTLEAVQALHAAGLQLVMITGDSRATAEVVARKLGIDRVVAEVLPDQKAEIVKKLQAEGRVVAMAGDGINDAPALAQAQVGIAMGTGTDVAMESAGVTLIKGDLRGIVRARLLSQATMRNIRQNLFFAFIYNVLGVPVAAGLLYPFFGLLLSPIIAAAAMSFSSVSVIGNALRLNRVKL</sequence>
<dbReference type="PRINTS" id="PR00120">
    <property type="entry name" value="HATPASE"/>
</dbReference>
<evidence type="ECO:0000256" key="6">
    <source>
        <dbReference type="ARBA" id="ARBA00022967"/>
    </source>
</evidence>
<protein>
    <submittedName>
        <fullName evidence="10">Silver exporting P-type ATPase</fullName>
        <ecNumber evidence="10">3.6.3.53</ecNumber>
    </submittedName>
</protein>
<dbReference type="GO" id="GO:0005507">
    <property type="term" value="F:copper ion binding"/>
    <property type="evidence" value="ECO:0007669"/>
    <property type="project" value="TreeGrafter"/>
</dbReference>
<dbReference type="SFLD" id="SFLDG00002">
    <property type="entry name" value="C1.7:_P-type_atpase_like"/>
    <property type="match status" value="1"/>
</dbReference>
<dbReference type="InterPro" id="IPR044492">
    <property type="entry name" value="P_typ_ATPase_HD_dom"/>
</dbReference>
<dbReference type="InterPro" id="IPR018303">
    <property type="entry name" value="ATPase_P-typ_P_site"/>
</dbReference>
<evidence type="ECO:0000256" key="9">
    <source>
        <dbReference type="SAM" id="Phobius"/>
    </source>
</evidence>
<dbReference type="NCBIfam" id="TIGR01511">
    <property type="entry name" value="ATPase-IB1_Cu"/>
    <property type="match status" value="1"/>
</dbReference>
<dbReference type="InterPro" id="IPR023299">
    <property type="entry name" value="ATPase_P-typ_cyto_dom_N"/>
</dbReference>
<feature type="transmembrane region" description="Helical" evidence="9">
    <location>
        <begin position="47"/>
        <end position="70"/>
    </location>
</feature>
<organism evidence="10">
    <name type="scientific">mine drainage metagenome</name>
    <dbReference type="NCBI Taxonomy" id="410659"/>
    <lineage>
        <taxon>unclassified sequences</taxon>
        <taxon>metagenomes</taxon>
        <taxon>ecological metagenomes</taxon>
    </lineage>
</organism>
<name>A0A1J5QI57_9ZZZZ</name>
<dbReference type="GO" id="GO:0055070">
    <property type="term" value="P:copper ion homeostasis"/>
    <property type="evidence" value="ECO:0007669"/>
    <property type="project" value="TreeGrafter"/>
</dbReference>
<dbReference type="EMBL" id="MLJW01000722">
    <property type="protein sequence ID" value="OIQ83225.1"/>
    <property type="molecule type" value="Genomic_DNA"/>
</dbReference>
<dbReference type="SFLD" id="SFLDS00003">
    <property type="entry name" value="Haloacid_Dehalogenase"/>
    <property type="match status" value="1"/>
</dbReference>
<dbReference type="PROSITE" id="PS00154">
    <property type="entry name" value="ATPASE_E1_E2"/>
    <property type="match status" value="1"/>
</dbReference>
<keyword evidence="2 9" id="KW-0812">Transmembrane</keyword>
<dbReference type="InterPro" id="IPR036412">
    <property type="entry name" value="HAD-like_sf"/>
</dbReference>
<feature type="transmembrane region" description="Helical" evidence="9">
    <location>
        <begin position="388"/>
        <end position="410"/>
    </location>
</feature>
<keyword evidence="6" id="KW-1278">Translocase</keyword>